<organism evidence="2 3">
    <name type="scientific">Scyliorhinus torazame</name>
    <name type="common">Cloudy catshark</name>
    <name type="synonym">Catulus torazame</name>
    <dbReference type="NCBI Taxonomy" id="75743"/>
    <lineage>
        <taxon>Eukaryota</taxon>
        <taxon>Metazoa</taxon>
        <taxon>Chordata</taxon>
        <taxon>Craniata</taxon>
        <taxon>Vertebrata</taxon>
        <taxon>Chondrichthyes</taxon>
        <taxon>Elasmobranchii</taxon>
        <taxon>Galeomorphii</taxon>
        <taxon>Galeoidea</taxon>
        <taxon>Carcharhiniformes</taxon>
        <taxon>Scyliorhinidae</taxon>
        <taxon>Scyliorhinus</taxon>
    </lineage>
</organism>
<dbReference type="AlphaFoldDB" id="A0A401P2M6"/>
<dbReference type="Proteomes" id="UP000288216">
    <property type="component" value="Unassembled WGS sequence"/>
</dbReference>
<proteinExistence type="predicted"/>
<evidence type="ECO:0000313" key="2">
    <source>
        <dbReference type="EMBL" id="GCB67362.1"/>
    </source>
</evidence>
<keyword evidence="3" id="KW-1185">Reference proteome</keyword>
<keyword evidence="1" id="KW-0732">Signal</keyword>
<dbReference type="OrthoDB" id="8874823at2759"/>
<dbReference type="STRING" id="75743.A0A401P2M6"/>
<feature type="chain" id="PRO_5019223921" evidence="1">
    <location>
        <begin position="31"/>
        <end position="78"/>
    </location>
</feature>
<dbReference type="EMBL" id="BFAA01000145">
    <property type="protein sequence ID" value="GCB67362.1"/>
    <property type="molecule type" value="Genomic_DNA"/>
</dbReference>
<comment type="caution">
    <text evidence="2">The sequence shown here is derived from an EMBL/GenBank/DDBJ whole genome shotgun (WGS) entry which is preliminary data.</text>
</comment>
<feature type="signal peptide" evidence="1">
    <location>
        <begin position="1"/>
        <end position="30"/>
    </location>
</feature>
<protein>
    <submittedName>
        <fullName evidence="2">Uncharacterized protein</fullName>
    </submittedName>
</protein>
<accession>A0A401P2M6</accession>
<evidence type="ECO:0000313" key="3">
    <source>
        <dbReference type="Proteomes" id="UP000288216"/>
    </source>
</evidence>
<sequence length="78" mass="8779">MEKMASREAVKMLTPKFLILLFYVMGSIWANEDESTPSIQGEPMEKRFAEGMIASDFSEVAMALLRKKFVDMLISANG</sequence>
<gene>
    <name evidence="2" type="ORF">scyTo_0000718</name>
</gene>
<evidence type="ECO:0000256" key="1">
    <source>
        <dbReference type="SAM" id="SignalP"/>
    </source>
</evidence>
<reference evidence="2 3" key="1">
    <citation type="journal article" date="2018" name="Nat. Ecol. Evol.">
        <title>Shark genomes provide insights into elasmobranch evolution and the origin of vertebrates.</title>
        <authorList>
            <person name="Hara Y"/>
            <person name="Yamaguchi K"/>
            <person name="Onimaru K"/>
            <person name="Kadota M"/>
            <person name="Koyanagi M"/>
            <person name="Keeley SD"/>
            <person name="Tatsumi K"/>
            <person name="Tanaka K"/>
            <person name="Motone F"/>
            <person name="Kageyama Y"/>
            <person name="Nozu R"/>
            <person name="Adachi N"/>
            <person name="Nishimura O"/>
            <person name="Nakagawa R"/>
            <person name="Tanegashima C"/>
            <person name="Kiyatake I"/>
            <person name="Matsumoto R"/>
            <person name="Murakumo K"/>
            <person name="Nishida K"/>
            <person name="Terakita A"/>
            <person name="Kuratani S"/>
            <person name="Sato K"/>
            <person name="Hyodo S Kuraku.S."/>
        </authorList>
    </citation>
    <scope>NUCLEOTIDE SEQUENCE [LARGE SCALE GENOMIC DNA]</scope>
</reference>
<name>A0A401P2M6_SCYTO</name>